<dbReference type="Gene3D" id="3.40.1440.10">
    <property type="entry name" value="GIY-YIG endonuclease"/>
    <property type="match status" value="1"/>
</dbReference>
<evidence type="ECO:0000256" key="1">
    <source>
        <dbReference type="ARBA" id="ARBA00007435"/>
    </source>
</evidence>
<dbReference type="SUPFAM" id="SSF82771">
    <property type="entry name" value="GIY-YIG endonuclease"/>
    <property type="match status" value="1"/>
</dbReference>
<dbReference type="CDD" id="cd10449">
    <property type="entry name" value="GIY-YIG_SLX1_like"/>
    <property type="match status" value="1"/>
</dbReference>
<evidence type="ECO:0000259" key="2">
    <source>
        <dbReference type="PROSITE" id="PS50164"/>
    </source>
</evidence>
<dbReference type="Pfam" id="PF01541">
    <property type="entry name" value="GIY-YIG"/>
    <property type="match status" value="1"/>
</dbReference>
<dbReference type="PROSITE" id="PS50164">
    <property type="entry name" value="GIY_YIG"/>
    <property type="match status" value="1"/>
</dbReference>
<comment type="caution">
    <text evidence="3">The sequence shown here is derived from an EMBL/GenBank/DDBJ whole genome shotgun (WGS) entry which is preliminary data.</text>
</comment>
<comment type="similarity">
    <text evidence="1">Belongs to the UPF0213 family.</text>
</comment>
<name>A0A1G2MR12_9BACT</name>
<accession>A0A1G2MR12</accession>
<organism evidence="3 4">
    <name type="scientific">Candidatus Taylorbacteria bacterium RIFCSPHIGHO2_02_FULL_45_35</name>
    <dbReference type="NCBI Taxonomy" id="1802311"/>
    <lineage>
        <taxon>Bacteria</taxon>
        <taxon>Candidatus Tayloriibacteriota</taxon>
    </lineage>
</organism>
<reference evidence="3 4" key="1">
    <citation type="journal article" date="2016" name="Nat. Commun.">
        <title>Thousands of microbial genomes shed light on interconnected biogeochemical processes in an aquifer system.</title>
        <authorList>
            <person name="Anantharaman K."/>
            <person name="Brown C.T."/>
            <person name="Hug L.A."/>
            <person name="Sharon I."/>
            <person name="Castelle C.J."/>
            <person name="Probst A.J."/>
            <person name="Thomas B.C."/>
            <person name="Singh A."/>
            <person name="Wilkins M.J."/>
            <person name="Karaoz U."/>
            <person name="Brodie E.L."/>
            <person name="Williams K.H."/>
            <person name="Hubbard S.S."/>
            <person name="Banfield J.F."/>
        </authorList>
    </citation>
    <scope>NUCLEOTIDE SEQUENCE [LARGE SCALE GENOMIC DNA]</scope>
</reference>
<dbReference type="EMBL" id="MHRP01000033">
    <property type="protein sequence ID" value="OHA26305.1"/>
    <property type="molecule type" value="Genomic_DNA"/>
</dbReference>
<feature type="domain" description="GIY-YIG" evidence="2">
    <location>
        <begin position="1"/>
        <end position="75"/>
    </location>
</feature>
<dbReference type="InterPro" id="IPR050190">
    <property type="entry name" value="UPF0213_domain"/>
</dbReference>
<evidence type="ECO:0000313" key="4">
    <source>
        <dbReference type="Proteomes" id="UP000177943"/>
    </source>
</evidence>
<dbReference type="PANTHER" id="PTHR34477">
    <property type="entry name" value="UPF0213 PROTEIN YHBQ"/>
    <property type="match status" value="1"/>
</dbReference>
<dbReference type="InterPro" id="IPR000305">
    <property type="entry name" value="GIY-YIG_endonuc"/>
</dbReference>
<sequence>MYYTYLLQSRKSDKWYTGSTNDLRKRFKDHNDGKSSYTKKYIPYEIIYYEACIDEQDARSREKYLKTGMGKRYLKNRLRRFLSLTG</sequence>
<evidence type="ECO:0000313" key="3">
    <source>
        <dbReference type="EMBL" id="OHA26305.1"/>
    </source>
</evidence>
<dbReference type="AlphaFoldDB" id="A0A1G2MR12"/>
<dbReference type="InterPro" id="IPR035901">
    <property type="entry name" value="GIY-YIG_endonuc_sf"/>
</dbReference>
<dbReference type="Proteomes" id="UP000177943">
    <property type="component" value="Unassembled WGS sequence"/>
</dbReference>
<protein>
    <submittedName>
        <fullName evidence="3">Excinuclease ABC subunit C</fullName>
    </submittedName>
</protein>
<gene>
    <name evidence="3" type="ORF">A3D56_01850</name>
</gene>
<dbReference type="PANTHER" id="PTHR34477:SF1">
    <property type="entry name" value="UPF0213 PROTEIN YHBQ"/>
    <property type="match status" value="1"/>
</dbReference>
<proteinExistence type="inferred from homology"/>